<sequence>MRSAKQFLLGSLGAALAASGLTALGAGPAHAVSGVFLSEFHYDDSTTNDAGGVGEFVEVTAPAGTSLDGWQVVLVNGATGAAYRTDTLSGSVADQSGGWGTKVVGYPVVSGGILQNGAPDGIALLNAGGAVVEFVSYEGAMTATLGTSPAPVDATETGAGVESNTTPGTDSVQRKVDGGWAAPAAHSRGLPNGYAGSTDPGGPGGPGGPGDPGTPVAIADIQGSGASSPLATTAVTTEGVVTAAYPTGGFNGFYIQTPGADTPERSDAVFVFGGVPAGIVVGDSVRVSGTVKEFGSLTEIDVTGGQVTEIASLGTVVPKPVLPGTDCALPGTGCLGAAELESAREAAEGELFAPTGAYTVTDVYDGSAYNPPSSGSSSHFGEIGLAANSDEPLITPTDIIDAQDTAAIVARTRWNNAHRVILDDGSTTTYWNTSNTAAGKDLPLPWLTRDHHVRVGAGVTFDQPVVLDYRFGWKVQPTSQVVGAPTGKVTFEQNRPAAPAAVGGDLKLATFNVLNYFTTLGVDYGGCTAYVDRAGDPVAVNQCPGSGPRGAWDATNFERQQAKIVSAIDTIDADIVSVEEIENSLVVDNADRDEALGALVTALNADAGAGTWDYVRSPADASSDTNKALQDVIRTGFIYKPAAVTVVGDAEMRFGTTAFDNAREPFAAVFQPVGGAERDRFAVIVNHFKSKGSGVNDGTGQGNANPDRIAQATELADFAGDFAAARGVGAVFLTGDFNSYSQEDPMQVLAAAGYEQLVAEGKHSYSFDGQSGSLDHVLANPAAAEMVSGVDIWETNANETVFNQYSRYNYVGTDLYESSPFGASDHNPEVIGIDRPAPTAVVNTEAPTVWGTARVGRQLVADAGTWTPSPSAVSFQWYADGVPIAGATDARLRLTGRLAGAVITVAVTARAPDLEDATAVSAPVGPVTRGAGGHS</sequence>
<feature type="domain" description="Endonuclease/exonuclease/phosphatase" evidence="3">
    <location>
        <begin position="556"/>
        <end position="826"/>
    </location>
</feature>
<evidence type="ECO:0000313" key="5">
    <source>
        <dbReference type="Proteomes" id="UP000313231"/>
    </source>
</evidence>
<accession>A0A5C4VUD6</accession>
<organism evidence="4 5">
    <name type="scientific">Nocardioides albidus</name>
    <dbReference type="NCBI Taxonomy" id="1517589"/>
    <lineage>
        <taxon>Bacteria</taxon>
        <taxon>Bacillati</taxon>
        <taxon>Actinomycetota</taxon>
        <taxon>Actinomycetes</taxon>
        <taxon>Propionibacteriales</taxon>
        <taxon>Nocardioidaceae</taxon>
        <taxon>Nocardioides</taxon>
    </lineage>
</organism>
<dbReference type="Gene3D" id="3.60.10.10">
    <property type="entry name" value="Endonuclease/exonuclease/phosphatase"/>
    <property type="match status" value="1"/>
</dbReference>
<evidence type="ECO:0000256" key="2">
    <source>
        <dbReference type="SAM" id="SignalP"/>
    </source>
</evidence>
<dbReference type="RefSeq" id="WP_139622928.1">
    <property type="nucleotide sequence ID" value="NZ_VDMP01000024.1"/>
</dbReference>
<dbReference type="InterPro" id="IPR036691">
    <property type="entry name" value="Endo/exonu/phosph_ase_sf"/>
</dbReference>
<evidence type="ECO:0000313" key="4">
    <source>
        <dbReference type="EMBL" id="TNM39437.1"/>
    </source>
</evidence>
<name>A0A5C4VUD6_9ACTN</name>
<feature type="region of interest" description="Disordered" evidence="1">
    <location>
        <begin position="145"/>
        <end position="223"/>
    </location>
</feature>
<gene>
    <name evidence="4" type="ORF">FHP29_11015</name>
</gene>
<dbReference type="PANTHER" id="PTHR42834:SF1">
    <property type="entry name" value="ENDONUCLEASE_EXONUCLEASE_PHOSPHATASE FAMILY PROTEIN (AFU_ORTHOLOGUE AFUA_3G09210)"/>
    <property type="match status" value="1"/>
</dbReference>
<reference evidence="4 5" key="1">
    <citation type="journal article" date="2016" name="Int. J. Syst. Evol. Microbiol.">
        <title>Nocardioides albidus sp. nov., an actinobacterium isolated from garden soil.</title>
        <authorList>
            <person name="Singh H."/>
            <person name="Du J."/>
            <person name="Trinh H."/>
            <person name="Won K."/>
            <person name="Yang J.E."/>
            <person name="Yin C."/>
            <person name="Kook M."/>
            <person name="Yi T.H."/>
        </authorList>
    </citation>
    <scope>NUCLEOTIDE SEQUENCE [LARGE SCALE GENOMIC DNA]</scope>
    <source>
        <strain evidence="4 5">CCTCC AB 2015297</strain>
    </source>
</reference>
<feature type="compositionally biased region" description="Gly residues" evidence="1">
    <location>
        <begin position="199"/>
        <end position="211"/>
    </location>
</feature>
<dbReference type="AlphaFoldDB" id="A0A5C4VUD6"/>
<dbReference type="NCBIfam" id="NF033681">
    <property type="entry name" value="ExeM_NucH_DNase"/>
    <property type="match status" value="1"/>
</dbReference>
<keyword evidence="4" id="KW-0378">Hydrolase</keyword>
<dbReference type="CDD" id="cd10283">
    <property type="entry name" value="MnuA_DNase1-like"/>
    <property type="match status" value="1"/>
</dbReference>
<keyword evidence="4" id="KW-0540">Nuclease</keyword>
<keyword evidence="2" id="KW-0732">Signal</keyword>
<dbReference type="EMBL" id="VDMP01000024">
    <property type="protein sequence ID" value="TNM39437.1"/>
    <property type="molecule type" value="Genomic_DNA"/>
</dbReference>
<dbReference type="Proteomes" id="UP000313231">
    <property type="component" value="Unassembled WGS sequence"/>
</dbReference>
<evidence type="ECO:0000256" key="1">
    <source>
        <dbReference type="SAM" id="MobiDB-lite"/>
    </source>
</evidence>
<feature type="signal peptide" evidence="2">
    <location>
        <begin position="1"/>
        <end position="31"/>
    </location>
</feature>
<dbReference type="GO" id="GO:0004519">
    <property type="term" value="F:endonuclease activity"/>
    <property type="evidence" value="ECO:0007669"/>
    <property type="project" value="UniProtKB-KW"/>
</dbReference>
<feature type="chain" id="PRO_5023138421" evidence="2">
    <location>
        <begin position="32"/>
        <end position="935"/>
    </location>
</feature>
<dbReference type="CDD" id="cd04486">
    <property type="entry name" value="YhcR_OBF_like"/>
    <property type="match status" value="1"/>
</dbReference>
<feature type="compositionally biased region" description="Polar residues" evidence="1">
    <location>
        <begin position="162"/>
        <end position="171"/>
    </location>
</feature>
<keyword evidence="4" id="KW-0255">Endonuclease</keyword>
<dbReference type="PANTHER" id="PTHR42834">
    <property type="entry name" value="ENDONUCLEASE/EXONUCLEASE/PHOSPHATASE FAMILY PROTEIN (AFU_ORTHOLOGUE AFUA_3G09210)"/>
    <property type="match status" value="1"/>
</dbReference>
<dbReference type="OrthoDB" id="1016457at2"/>
<dbReference type="Gene3D" id="2.60.40.2700">
    <property type="match status" value="1"/>
</dbReference>
<dbReference type="SUPFAM" id="SSF56219">
    <property type="entry name" value="DNase I-like"/>
    <property type="match status" value="1"/>
</dbReference>
<dbReference type="InterPro" id="IPR005135">
    <property type="entry name" value="Endo/exonuclease/phosphatase"/>
</dbReference>
<comment type="caution">
    <text evidence="4">The sequence shown here is derived from an EMBL/GenBank/DDBJ whole genome shotgun (WGS) entry which is preliminary data.</text>
</comment>
<proteinExistence type="predicted"/>
<protein>
    <submittedName>
        <fullName evidence="4">ExeM/NucH family extracellular endonuclease</fullName>
    </submittedName>
</protein>
<keyword evidence="5" id="KW-1185">Reference proteome</keyword>
<evidence type="ECO:0000259" key="3">
    <source>
        <dbReference type="Pfam" id="PF03372"/>
    </source>
</evidence>
<dbReference type="Pfam" id="PF03372">
    <property type="entry name" value="Exo_endo_phos"/>
    <property type="match status" value="1"/>
</dbReference>
<dbReference type="InterPro" id="IPR047971">
    <property type="entry name" value="ExeM-like"/>
</dbReference>